<protein>
    <submittedName>
        <fullName evidence="3">ABC-type uncharacterized transport system, auxiliary component</fullName>
    </submittedName>
</protein>
<dbReference type="Gene3D" id="3.40.50.10610">
    <property type="entry name" value="ABC-type transport auxiliary lipoprotein component"/>
    <property type="match status" value="1"/>
</dbReference>
<reference evidence="4" key="1">
    <citation type="submission" date="2015-08" db="EMBL/GenBank/DDBJ databases">
        <authorList>
            <person name="Babu N.S."/>
            <person name="Beckwith C.J."/>
            <person name="Beseler K.G."/>
            <person name="Brison A."/>
            <person name="Carone J.V."/>
            <person name="Caskin T.P."/>
            <person name="Diamond M."/>
            <person name="Durham M.E."/>
            <person name="Foxe J.M."/>
            <person name="Go M."/>
            <person name="Henderson B.A."/>
            <person name="Jones I.B."/>
            <person name="McGettigan J.A."/>
            <person name="Micheletti S.J."/>
            <person name="Nasrallah M.E."/>
            <person name="Ortiz D."/>
            <person name="Piller C.R."/>
            <person name="Privatt S.R."/>
            <person name="Schneider S.L."/>
            <person name="Sharp S."/>
            <person name="Smith T.C."/>
            <person name="Stanton J.D."/>
            <person name="Ullery H.E."/>
            <person name="Wilson R.J."/>
            <person name="Serrano M.G."/>
            <person name="Buck G."/>
            <person name="Lee V."/>
            <person name="Wang Y."/>
            <person name="Carvalho R."/>
            <person name="Voegtly L."/>
            <person name="Shi R."/>
            <person name="Duckworth R."/>
            <person name="Johnson A."/>
            <person name="Loviza R."/>
            <person name="Walstead R."/>
            <person name="Shah Z."/>
            <person name="Kiflezghi M."/>
            <person name="Wade K."/>
            <person name="Ball S.L."/>
            <person name="Bradley K.W."/>
            <person name="Asai D.J."/>
            <person name="Bowman C.A."/>
            <person name="Russell D.A."/>
            <person name="Pope W.H."/>
            <person name="Jacobs-Sera D."/>
            <person name="Hendrix R.W."/>
            <person name="Hatfull G.F."/>
        </authorList>
    </citation>
    <scope>NUCLEOTIDE SEQUENCE [LARGE SCALE GENOMIC DNA]</scope>
    <source>
        <strain evidence="4">JCM 19170</strain>
    </source>
</reference>
<sequence>MSVRAVATIGVVSLALGACAMGQQGSSQAPARLSLEAAARTAGQGGESSAPPQASSSLTVQVSAPWVAPAFAGERIAYRREPLRLEYYTLSRWAEPPQEAVAAVLTRRLEESGAFRVVLPPQAHLSADRRLAVDLELLEERVPPVGPAPYGEAEVALRARWVQTSDGRVLASKRFAATAPVTQPNAEGAVAALGEALARVSEEVARWTLAVEAQGR</sequence>
<feature type="signal peptide" evidence="1">
    <location>
        <begin position="1"/>
        <end position="20"/>
    </location>
</feature>
<dbReference type="Proteomes" id="UP000182108">
    <property type="component" value="Unassembled WGS sequence"/>
</dbReference>
<gene>
    <name evidence="3" type="ORF">Ga0061068_104147</name>
</gene>
<dbReference type="EMBL" id="CYHH01000004">
    <property type="protein sequence ID" value="CUB06994.1"/>
    <property type="molecule type" value="Genomic_DNA"/>
</dbReference>
<feature type="domain" description="ABC-type transport auxiliary lipoprotein component" evidence="2">
    <location>
        <begin position="48"/>
        <end position="205"/>
    </location>
</feature>
<keyword evidence="1" id="KW-0732">Signal</keyword>
<dbReference type="InterPro" id="IPR005586">
    <property type="entry name" value="ABC_trans_aux"/>
</dbReference>
<accession>A0A0K6IV95</accession>
<proteinExistence type="predicted"/>
<organism evidence="3 4">
    <name type="scientific">Tepidiphilus thermophilus</name>
    <dbReference type="NCBI Taxonomy" id="876478"/>
    <lineage>
        <taxon>Bacteria</taxon>
        <taxon>Pseudomonadati</taxon>
        <taxon>Pseudomonadota</taxon>
        <taxon>Hydrogenophilia</taxon>
        <taxon>Hydrogenophilales</taxon>
        <taxon>Hydrogenophilaceae</taxon>
        <taxon>Tepidiphilus</taxon>
    </lineage>
</organism>
<dbReference type="SUPFAM" id="SSF159594">
    <property type="entry name" value="XCC0632-like"/>
    <property type="match status" value="1"/>
</dbReference>
<name>A0A0K6IV95_9PROT</name>
<evidence type="ECO:0000256" key="1">
    <source>
        <dbReference type="SAM" id="SignalP"/>
    </source>
</evidence>
<dbReference type="AlphaFoldDB" id="A0A0K6IV95"/>
<evidence type="ECO:0000313" key="3">
    <source>
        <dbReference type="EMBL" id="CUB06994.1"/>
    </source>
</evidence>
<dbReference type="OrthoDB" id="5795476at2"/>
<keyword evidence="4" id="KW-1185">Reference proteome</keyword>
<evidence type="ECO:0000313" key="4">
    <source>
        <dbReference type="Proteomes" id="UP000182108"/>
    </source>
</evidence>
<dbReference type="PROSITE" id="PS51257">
    <property type="entry name" value="PROKAR_LIPOPROTEIN"/>
    <property type="match status" value="1"/>
</dbReference>
<dbReference type="Pfam" id="PF03886">
    <property type="entry name" value="ABC_trans_aux"/>
    <property type="match status" value="1"/>
</dbReference>
<feature type="chain" id="PRO_5005505908" evidence="1">
    <location>
        <begin position="21"/>
        <end position="216"/>
    </location>
</feature>
<evidence type="ECO:0000259" key="2">
    <source>
        <dbReference type="Pfam" id="PF03886"/>
    </source>
</evidence>